<dbReference type="Gene3D" id="3.30.470.30">
    <property type="entry name" value="DNA ligase/mRNA capping enzyme"/>
    <property type="match status" value="1"/>
</dbReference>
<keyword evidence="8" id="KW-0694">RNA-binding</keyword>
<comment type="function">
    <text evidence="1">Functions as an U snRNP-specific nuclear import adapter. Involved in the trimethylguanosine (m3G)-cap-dependent nuclear import of U snRNPs. Binds specifically to the terminal m3G-cap U snRNAs.</text>
</comment>
<dbReference type="AlphaFoldDB" id="A0A8S1D777"/>
<dbReference type="GO" id="GO:0061015">
    <property type="term" value="P:snRNA import into nucleus"/>
    <property type="evidence" value="ECO:0007669"/>
    <property type="project" value="InterPro"/>
</dbReference>
<keyword evidence="6" id="KW-0813">Transport</keyword>
<dbReference type="InterPro" id="IPR017336">
    <property type="entry name" value="Snurportin-1"/>
</dbReference>
<sequence length="323" mass="37521">MLSVERSNEPTQRQVLYKTKGTFRSQEEKRKHFLEEQKRKRNVNFDAGRNFEEIPEQRHEDAHLSGNLSKKKFGKMLMQSEWMEEVPGDLMENWYLVPCPVGKRCIVISETKICRGFSLSGKFLFQTSALLKEGKVSRTILDCIYSKETSTIFILDVILWAGYSMVNCETEFRFYWLKSKFEENPELLERPNAYKFHPLPHALATNTETALESLDFTEKLDGVLFYHKEAHYSAGVTPLVVWLLPFMIPEVLGISVNEELAQQPESYPGHLEYIAEYKKKRKEKRRRGRKSVEMDTSGSGHDESSIFEESGEPVQEEDELELG</sequence>
<evidence type="ECO:0000256" key="4">
    <source>
        <dbReference type="ARBA" id="ARBA00007540"/>
    </source>
</evidence>
<feature type="compositionally biased region" description="Acidic residues" evidence="10">
    <location>
        <begin position="305"/>
        <end position="323"/>
    </location>
</feature>
<feature type="domain" description="Snurportin-1 m3G cap-binding" evidence="11">
    <location>
        <begin position="77"/>
        <end position="245"/>
    </location>
</feature>
<organism evidence="12 13">
    <name type="scientific">Cloeon dipterum</name>
    <dbReference type="NCBI Taxonomy" id="197152"/>
    <lineage>
        <taxon>Eukaryota</taxon>
        <taxon>Metazoa</taxon>
        <taxon>Ecdysozoa</taxon>
        <taxon>Arthropoda</taxon>
        <taxon>Hexapoda</taxon>
        <taxon>Insecta</taxon>
        <taxon>Pterygota</taxon>
        <taxon>Palaeoptera</taxon>
        <taxon>Ephemeroptera</taxon>
        <taxon>Pisciforma</taxon>
        <taxon>Baetidae</taxon>
        <taxon>Cloeon</taxon>
    </lineage>
</organism>
<protein>
    <recommendedName>
        <fullName evidence="5">Snurportin-1</fullName>
    </recommendedName>
</protein>
<gene>
    <name evidence="12" type="ORF">CLODIP_2_CD15678</name>
</gene>
<dbReference type="GO" id="GO:0003723">
    <property type="term" value="F:RNA binding"/>
    <property type="evidence" value="ECO:0007669"/>
    <property type="project" value="UniProtKB-KW"/>
</dbReference>
<evidence type="ECO:0000256" key="10">
    <source>
        <dbReference type="SAM" id="MobiDB-lite"/>
    </source>
</evidence>
<evidence type="ECO:0000256" key="6">
    <source>
        <dbReference type="ARBA" id="ARBA00022448"/>
    </source>
</evidence>
<dbReference type="Pfam" id="PF21974">
    <property type="entry name" value="SPN1_m3Gcap_bd"/>
    <property type="match status" value="1"/>
</dbReference>
<dbReference type="InterPro" id="IPR047857">
    <property type="entry name" value="Snurportin1_C"/>
</dbReference>
<evidence type="ECO:0000256" key="7">
    <source>
        <dbReference type="ARBA" id="ARBA00022490"/>
    </source>
</evidence>
<evidence type="ECO:0000313" key="12">
    <source>
        <dbReference type="EMBL" id="CAB3376085.1"/>
    </source>
</evidence>
<evidence type="ECO:0000256" key="3">
    <source>
        <dbReference type="ARBA" id="ARBA00004496"/>
    </source>
</evidence>
<dbReference type="OrthoDB" id="10003593at2759"/>
<evidence type="ECO:0000256" key="8">
    <source>
        <dbReference type="ARBA" id="ARBA00022884"/>
    </source>
</evidence>
<keyword evidence="7" id="KW-0963">Cytoplasm</keyword>
<dbReference type="SUPFAM" id="SSF56091">
    <property type="entry name" value="DNA ligase/mRNA capping enzyme, catalytic domain"/>
    <property type="match status" value="1"/>
</dbReference>
<keyword evidence="9" id="KW-0539">Nucleus</keyword>
<dbReference type="GO" id="GO:0005634">
    <property type="term" value="C:nucleus"/>
    <property type="evidence" value="ECO:0007669"/>
    <property type="project" value="UniProtKB-SubCell"/>
</dbReference>
<evidence type="ECO:0000256" key="9">
    <source>
        <dbReference type="ARBA" id="ARBA00023242"/>
    </source>
</evidence>
<evidence type="ECO:0000256" key="1">
    <source>
        <dbReference type="ARBA" id="ARBA00003975"/>
    </source>
</evidence>
<comment type="similarity">
    <text evidence="4">Belongs to the snurportin family.</text>
</comment>
<evidence type="ECO:0000259" key="11">
    <source>
        <dbReference type="Pfam" id="PF21974"/>
    </source>
</evidence>
<evidence type="ECO:0000313" key="13">
    <source>
        <dbReference type="Proteomes" id="UP000494165"/>
    </source>
</evidence>
<reference evidence="12 13" key="1">
    <citation type="submission" date="2020-04" db="EMBL/GenBank/DDBJ databases">
        <authorList>
            <person name="Alioto T."/>
            <person name="Alioto T."/>
            <person name="Gomez Garrido J."/>
        </authorList>
    </citation>
    <scope>NUCLEOTIDE SEQUENCE [LARGE SCALE GENOMIC DNA]</scope>
</reference>
<comment type="subcellular location">
    <subcellularLocation>
        <location evidence="3">Cytoplasm</location>
    </subcellularLocation>
    <subcellularLocation>
        <location evidence="2">Nucleus</location>
    </subcellularLocation>
</comment>
<dbReference type="Proteomes" id="UP000494165">
    <property type="component" value="Unassembled WGS sequence"/>
</dbReference>
<evidence type="ECO:0000256" key="2">
    <source>
        <dbReference type="ARBA" id="ARBA00004123"/>
    </source>
</evidence>
<dbReference type="PANTHER" id="PTHR13403">
    <property type="entry name" value="SNURPORTIN1 RNUT1 PROTEIN RNA, U TRANSPORTER 1"/>
    <property type="match status" value="1"/>
</dbReference>
<feature type="region of interest" description="Disordered" evidence="10">
    <location>
        <begin position="279"/>
        <end position="323"/>
    </location>
</feature>
<name>A0A8S1D777_9INSE</name>
<dbReference type="PANTHER" id="PTHR13403:SF6">
    <property type="entry name" value="SNURPORTIN-1"/>
    <property type="match status" value="1"/>
</dbReference>
<keyword evidence="13" id="KW-1185">Reference proteome</keyword>
<accession>A0A8S1D777</accession>
<dbReference type="GO" id="GO:0005737">
    <property type="term" value="C:cytoplasm"/>
    <property type="evidence" value="ECO:0007669"/>
    <property type="project" value="UniProtKB-SubCell"/>
</dbReference>
<evidence type="ECO:0000256" key="5">
    <source>
        <dbReference type="ARBA" id="ARBA00016034"/>
    </source>
</evidence>
<feature type="compositionally biased region" description="Basic residues" evidence="10">
    <location>
        <begin position="279"/>
        <end position="289"/>
    </location>
</feature>
<dbReference type="CDD" id="cd09232">
    <property type="entry name" value="Snurportin-1_C"/>
    <property type="match status" value="1"/>
</dbReference>
<dbReference type="EMBL" id="CADEPI010000123">
    <property type="protein sequence ID" value="CAB3376085.1"/>
    <property type="molecule type" value="Genomic_DNA"/>
</dbReference>
<comment type="caution">
    <text evidence="12">The sequence shown here is derived from an EMBL/GenBank/DDBJ whole genome shotgun (WGS) entry which is preliminary data.</text>
</comment>
<proteinExistence type="inferred from homology"/>